<dbReference type="AlphaFoldDB" id="A0AAV3Z100"/>
<evidence type="ECO:0000313" key="2">
    <source>
        <dbReference type="EMBL" id="GFN88876.1"/>
    </source>
</evidence>
<proteinExistence type="predicted"/>
<organism evidence="2 3">
    <name type="scientific">Plakobranchus ocellatus</name>
    <dbReference type="NCBI Taxonomy" id="259542"/>
    <lineage>
        <taxon>Eukaryota</taxon>
        <taxon>Metazoa</taxon>
        <taxon>Spiralia</taxon>
        <taxon>Lophotrochozoa</taxon>
        <taxon>Mollusca</taxon>
        <taxon>Gastropoda</taxon>
        <taxon>Heterobranchia</taxon>
        <taxon>Euthyneura</taxon>
        <taxon>Panpulmonata</taxon>
        <taxon>Sacoglossa</taxon>
        <taxon>Placobranchoidea</taxon>
        <taxon>Plakobranchidae</taxon>
        <taxon>Plakobranchus</taxon>
    </lineage>
</organism>
<evidence type="ECO:0000313" key="3">
    <source>
        <dbReference type="Proteomes" id="UP000735302"/>
    </source>
</evidence>
<protein>
    <submittedName>
        <fullName evidence="2">Uncharacterized protein</fullName>
    </submittedName>
</protein>
<feature type="compositionally biased region" description="Low complexity" evidence="1">
    <location>
        <begin position="39"/>
        <end position="50"/>
    </location>
</feature>
<reference evidence="2 3" key="1">
    <citation type="journal article" date="2021" name="Elife">
        <title>Chloroplast acquisition without the gene transfer in kleptoplastic sea slugs, Plakobranchus ocellatus.</title>
        <authorList>
            <person name="Maeda T."/>
            <person name="Takahashi S."/>
            <person name="Yoshida T."/>
            <person name="Shimamura S."/>
            <person name="Takaki Y."/>
            <person name="Nagai Y."/>
            <person name="Toyoda A."/>
            <person name="Suzuki Y."/>
            <person name="Arimoto A."/>
            <person name="Ishii H."/>
            <person name="Satoh N."/>
            <person name="Nishiyama T."/>
            <person name="Hasebe M."/>
            <person name="Maruyama T."/>
            <person name="Minagawa J."/>
            <person name="Obokata J."/>
            <person name="Shigenobu S."/>
        </authorList>
    </citation>
    <scope>NUCLEOTIDE SEQUENCE [LARGE SCALE GENOMIC DNA]</scope>
</reference>
<gene>
    <name evidence="2" type="ORF">PoB_001538200</name>
</gene>
<dbReference type="Proteomes" id="UP000735302">
    <property type="component" value="Unassembled WGS sequence"/>
</dbReference>
<evidence type="ECO:0000256" key="1">
    <source>
        <dbReference type="SAM" id="MobiDB-lite"/>
    </source>
</evidence>
<name>A0AAV3Z100_9GAST</name>
<feature type="compositionally biased region" description="Polar residues" evidence="1">
    <location>
        <begin position="1"/>
        <end position="13"/>
    </location>
</feature>
<accession>A0AAV3Z100</accession>
<sequence length="171" mass="19060">MAQGSTSSFSSPENIDIPPPAPLLAIDESCNQDPPSNYPTTSESQPQTQQNSHQRRPKPFPQCRAQASEFEAEMLKAAQQLATKKIESDEDEHFFKNLIQKNEAAEHCGQNKVPAQIHMIVLKYVEKASDSAVVLPEQVHQALLQTPVHTSTALLDQHYTKYHTAYTTHAI</sequence>
<dbReference type="EMBL" id="BLXT01001882">
    <property type="protein sequence ID" value="GFN88876.1"/>
    <property type="molecule type" value="Genomic_DNA"/>
</dbReference>
<keyword evidence="3" id="KW-1185">Reference proteome</keyword>
<comment type="caution">
    <text evidence="2">The sequence shown here is derived from an EMBL/GenBank/DDBJ whole genome shotgun (WGS) entry which is preliminary data.</text>
</comment>
<feature type="region of interest" description="Disordered" evidence="1">
    <location>
        <begin position="1"/>
        <end position="64"/>
    </location>
</feature>